<dbReference type="EMBL" id="NDWU01000007">
    <property type="protein sequence ID" value="PUA32706.1"/>
    <property type="molecule type" value="Genomic_DNA"/>
</dbReference>
<dbReference type="AlphaFoldDB" id="A0A2R7Y592"/>
<dbReference type="InterPro" id="IPR007159">
    <property type="entry name" value="SpoVT-AbrB_dom"/>
</dbReference>
<name>A0A2R7Y592_9ARCH</name>
<comment type="caution">
    <text evidence="2">The sequence shown here is derived from an EMBL/GenBank/DDBJ whole genome shotgun (WGS) entry which is preliminary data.</text>
</comment>
<protein>
    <recommendedName>
        <fullName evidence="1">SpoVT-AbrB domain-containing protein</fullName>
    </recommendedName>
</protein>
<dbReference type="PANTHER" id="PTHR42930">
    <property type="entry name" value="PHOSPHATE-SPECIFIC TRANSPORT SYSTEM ACCESSORY PROTEIN PHOU"/>
    <property type="match status" value="1"/>
</dbReference>
<dbReference type="GO" id="GO:0030643">
    <property type="term" value="P:intracellular phosphate ion homeostasis"/>
    <property type="evidence" value="ECO:0007669"/>
    <property type="project" value="InterPro"/>
</dbReference>
<evidence type="ECO:0000313" key="3">
    <source>
        <dbReference type="Proteomes" id="UP000244066"/>
    </source>
</evidence>
<dbReference type="InterPro" id="IPR026022">
    <property type="entry name" value="PhoU_dom"/>
</dbReference>
<reference evidence="2 3" key="1">
    <citation type="submission" date="2017-04" db="EMBL/GenBank/DDBJ databases">
        <title>Draft Aigarchaeota genome from a New Zealand hot spring.</title>
        <authorList>
            <person name="Reysenbach A.-L."/>
            <person name="Donaho J.A."/>
            <person name="Gerhart J."/>
            <person name="Kelley J.F."/>
            <person name="Kouba K."/>
            <person name="Podar M."/>
            <person name="Stott M."/>
        </authorList>
    </citation>
    <scope>NUCLEOTIDE SEQUENCE [LARGE SCALE GENOMIC DNA]</scope>
    <source>
        <strain evidence="2">NZ13_MG1</strain>
    </source>
</reference>
<dbReference type="GO" id="GO:0045936">
    <property type="term" value="P:negative regulation of phosphate metabolic process"/>
    <property type="evidence" value="ECO:0007669"/>
    <property type="project" value="InterPro"/>
</dbReference>
<dbReference type="PANTHER" id="PTHR42930:SF2">
    <property type="entry name" value="PHOU DOMAIN-CONTAINING PROTEIN"/>
    <property type="match status" value="1"/>
</dbReference>
<dbReference type="SUPFAM" id="SSF109755">
    <property type="entry name" value="PhoU-like"/>
    <property type="match status" value="1"/>
</dbReference>
<evidence type="ECO:0000313" key="2">
    <source>
        <dbReference type="EMBL" id="PUA32706.1"/>
    </source>
</evidence>
<feature type="domain" description="SpoVT-AbrB" evidence="1">
    <location>
        <begin position="15"/>
        <end position="61"/>
    </location>
</feature>
<dbReference type="Proteomes" id="UP000244066">
    <property type="component" value="Unassembled WGS sequence"/>
</dbReference>
<dbReference type="InterPro" id="IPR038078">
    <property type="entry name" value="PhoU-like_sf"/>
</dbReference>
<dbReference type="Gene3D" id="1.20.58.220">
    <property type="entry name" value="Phosphate transport system protein phou homolog 2, domain 2"/>
    <property type="match status" value="2"/>
</dbReference>
<dbReference type="Pfam" id="PF04014">
    <property type="entry name" value="MazE_antitoxin"/>
    <property type="match status" value="1"/>
</dbReference>
<dbReference type="SMART" id="SM00966">
    <property type="entry name" value="SpoVT_AbrB"/>
    <property type="match status" value="1"/>
</dbReference>
<evidence type="ECO:0000259" key="1">
    <source>
        <dbReference type="SMART" id="SM00966"/>
    </source>
</evidence>
<dbReference type="GO" id="GO:0003677">
    <property type="term" value="F:DNA binding"/>
    <property type="evidence" value="ECO:0007669"/>
    <property type="project" value="InterPro"/>
</dbReference>
<organism evidence="2 3">
    <name type="scientific">Candidatus Terraquivivens tikiterensis</name>
    <dbReference type="NCBI Taxonomy" id="1980982"/>
    <lineage>
        <taxon>Archaea</taxon>
        <taxon>Nitrososphaerota</taxon>
        <taxon>Candidatus Wolframiiraptoraceae</taxon>
        <taxon>Candidatus Terraquivivens</taxon>
    </lineage>
</organism>
<sequence>MPNSMEQAYLRKIQMSGGSTLIVSLPKEWVKAVDLKKFDEVLMVPQPDNTLILMPYKRSAPNEACIEPSSRATADEVIRAYISYYLAGYDAIRIRFERPLPELAQKVKDSIRRWLVGVEIVEESSTDIVTMCLPIHASLPLKSAIERMGRIASAMQKESLKALVEDDRSLAQEIIVRDDEVDRLYHFIVRQLNLAISNPLTLVSLGLSSRQDCLGYMLVAKSIERAADHALAIAELVGASKPHDFSSVGTIEEVGKLSNSLFEDALSALLKGDIRLANDVIIRVYELAKRVEDIEVQLLYSKRNVPLAILVRSVLNNLKRISEYSADISEMVVNISVAKPRMTVGPLSP</sequence>
<proteinExistence type="predicted"/>
<accession>A0A2R7Y592</accession>
<dbReference type="Pfam" id="PF01895">
    <property type="entry name" value="PhoU"/>
    <property type="match status" value="2"/>
</dbReference>
<gene>
    <name evidence="2" type="ORF">B9J98_03795</name>
</gene>
<dbReference type="InterPro" id="IPR028366">
    <property type="entry name" value="PhoU"/>
</dbReference>